<dbReference type="GO" id="GO:0005886">
    <property type="term" value="C:plasma membrane"/>
    <property type="evidence" value="ECO:0007669"/>
    <property type="project" value="UniProtKB-SubCell"/>
</dbReference>
<accession>A0AAD5PS67</accession>
<dbReference type="InterPro" id="IPR017978">
    <property type="entry name" value="GPCR_3_C"/>
</dbReference>
<evidence type="ECO:0000256" key="16">
    <source>
        <dbReference type="SAM" id="SignalP"/>
    </source>
</evidence>
<keyword evidence="9" id="KW-1015">Disulfide bond</keyword>
<dbReference type="FunFam" id="2.10.50.30:FF:000001">
    <property type="entry name" value="metabotropic glutamate receptor 1"/>
    <property type="match status" value="1"/>
</dbReference>
<evidence type="ECO:0000256" key="7">
    <source>
        <dbReference type="ARBA" id="ARBA00023040"/>
    </source>
</evidence>
<organism evidence="18 19">
    <name type="scientific">Daphnia sinensis</name>
    <dbReference type="NCBI Taxonomy" id="1820382"/>
    <lineage>
        <taxon>Eukaryota</taxon>
        <taxon>Metazoa</taxon>
        <taxon>Ecdysozoa</taxon>
        <taxon>Arthropoda</taxon>
        <taxon>Crustacea</taxon>
        <taxon>Branchiopoda</taxon>
        <taxon>Diplostraca</taxon>
        <taxon>Cladocera</taxon>
        <taxon>Anomopoda</taxon>
        <taxon>Daphniidae</taxon>
        <taxon>Daphnia</taxon>
        <taxon>Daphnia similis group</taxon>
    </lineage>
</organism>
<evidence type="ECO:0000313" key="19">
    <source>
        <dbReference type="Proteomes" id="UP000820818"/>
    </source>
</evidence>
<dbReference type="PRINTS" id="PR00248">
    <property type="entry name" value="GPCRMGR"/>
</dbReference>
<evidence type="ECO:0000256" key="10">
    <source>
        <dbReference type="ARBA" id="ARBA00023170"/>
    </source>
</evidence>
<comment type="similarity">
    <text evidence="2">Belongs to the G-protein coupled receptor 3 family.</text>
</comment>
<evidence type="ECO:0000259" key="17">
    <source>
        <dbReference type="PROSITE" id="PS50259"/>
    </source>
</evidence>
<dbReference type="PROSITE" id="PS50259">
    <property type="entry name" value="G_PROTEIN_RECEP_F3_4"/>
    <property type="match status" value="1"/>
</dbReference>
<evidence type="ECO:0000256" key="15">
    <source>
        <dbReference type="SAM" id="Phobius"/>
    </source>
</evidence>
<dbReference type="PROSITE" id="PS00979">
    <property type="entry name" value="G_PROTEIN_RECEP_F3_1"/>
    <property type="match status" value="1"/>
</dbReference>
<evidence type="ECO:0000256" key="11">
    <source>
        <dbReference type="ARBA" id="ARBA00023180"/>
    </source>
</evidence>
<evidence type="ECO:0000256" key="8">
    <source>
        <dbReference type="ARBA" id="ARBA00023136"/>
    </source>
</evidence>
<feature type="transmembrane region" description="Helical" evidence="15">
    <location>
        <begin position="737"/>
        <end position="757"/>
    </location>
</feature>
<keyword evidence="10 18" id="KW-0675">Receptor</keyword>
<evidence type="ECO:0000256" key="6">
    <source>
        <dbReference type="ARBA" id="ARBA00022989"/>
    </source>
</evidence>
<dbReference type="Pfam" id="PF00003">
    <property type="entry name" value="7tm_3"/>
    <property type="match status" value="1"/>
</dbReference>
<dbReference type="InterPro" id="IPR028082">
    <property type="entry name" value="Peripla_BP_I"/>
</dbReference>
<evidence type="ECO:0000256" key="2">
    <source>
        <dbReference type="ARBA" id="ARBA00007242"/>
    </source>
</evidence>
<keyword evidence="11" id="KW-0325">Glycoprotein</keyword>
<dbReference type="Pfam" id="PF07562">
    <property type="entry name" value="NCD3G"/>
    <property type="match status" value="1"/>
</dbReference>
<feature type="signal peptide" evidence="16">
    <location>
        <begin position="1"/>
        <end position="29"/>
    </location>
</feature>
<evidence type="ECO:0000256" key="5">
    <source>
        <dbReference type="ARBA" id="ARBA00022729"/>
    </source>
</evidence>
<dbReference type="InterPro" id="IPR050726">
    <property type="entry name" value="mGluR"/>
</dbReference>
<feature type="chain" id="PRO_5042058334" evidence="16">
    <location>
        <begin position="30"/>
        <end position="953"/>
    </location>
</feature>
<reference evidence="18 19" key="1">
    <citation type="submission" date="2022-05" db="EMBL/GenBank/DDBJ databases">
        <title>A multi-omics perspective on studying reproductive biology in Daphnia sinensis.</title>
        <authorList>
            <person name="Jia J."/>
        </authorList>
    </citation>
    <scope>NUCLEOTIDE SEQUENCE [LARGE SCALE GENOMIC DNA]</scope>
    <source>
        <strain evidence="18 19">WSL</strain>
    </source>
</reference>
<dbReference type="InterPro" id="IPR038550">
    <property type="entry name" value="GPCR_3_9-Cys_sf"/>
</dbReference>
<feature type="transmembrane region" description="Helical" evidence="15">
    <location>
        <begin position="623"/>
        <end position="647"/>
    </location>
</feature>
<dbReference type="AlphaFoldDB" id="A0AAD5PS67"/>
<dbReference type="Gene3D" id="2.10.50.30">
    <property type="entry name" value="GPCR, family 3, nine cysteines domain"/>
    <property type="match status" value="1"/>
</dbReference>
<comment type="subcellular location">
    <subcellularLocation>
        <location evidence="1">Cell membrane</location>
        <topology evidence="1">Multi-pass membrane protein</topology>
    </subcellularLocation>
</comment>
<feature type="region of interest" description="Disordered" evidence="14">
    <location>
        <begin position="130"/>
        <end position="149"/>
    </location>
</feature>
<keyword evidence="12" id="KW-0807">Transducer</keyword>
<dbReference type="Proteomes" id="UP000820818">
    <property type="component" value="Linkage Group LG5"/>
</dbReference>
<dbReference type="SUPFAM" id="SSF53822">
    <property type="entry name" value="Periplasmic binding protein-like I"/>
    <property type="match status" value="1"/>
</dbReference>
<feature type="transmembrane region" description="Helical" evidence="15">
    <location>
        <begin position="690"/>
        <end position="708"/>
    </location>
</feature>
<feature type="region of interest" description="Disordered" evidence="14">
    <location>
        <begin position="892"/>
        <end position="915"/>
    </location>
</feature>
<evidence type="ECO:0000256" key="9">
    <source>
        <dbReference type="ARBA" id="ARBA00023157"/>
    </source>
</evidence>
<dbReference type="InterPro" id="IPR017979">
    <property type="entry name" value="GPCR_3_CS"/>
</dbReference>
<dbReference type="GO" id="GO:0004930">
    <property type="term" value="F:G protein-coupled receptor activity"/>
    <property type="evidence" value="ECO:0007669"/>
    <property type="project" value="UniProtKB-KW"/>
</dbReference>
<keyword evidence="4 15" id="KW-0812">Transmembrane</keyword>
<keyword evidence="19" id="KW-1185">Reference proteome</keyword>
<dbReference type="InterPro" id="IPR000162">
    <property type="entry name" value="GPCR_3_mtglu_rcpt"/>
</dbReference>
<name>A0AAD5PS67_9CRUS</name>
<dbReference type="EMBL" id="WJBH02000005">
    <property type="protein sequence ID" value="KAI9557896.1"/>
    <property type="molecule type" value="Genomic_DNA"/>
</dbReference>
<keyword evidence="3" id="KW-1003">Cell membrane</keyword>
<dbReference type="PRINTS" id="PR00593">
    <property type="entry name" value="MTABOTROPICR"/>
</dbReference>
<keyword evidence="6 15" id="KW-1133">Transmembrane helix</keyword>
<feature type="transmembrane region" description="Helical" evidence="15">
    <location>
        <begin position="844"/>
        <end position="866"/>
    </location>
</feature>
<dbReference type="FunFam" id="3.40.50.2300:FF:000009">
    <property type="entry name" value="Glutamate receptor, metabotropic 4"/>
    <property type="match status" value="1"/>
</dbReference>
<dbReference type="Gene3D" id="3.40.50.2300">
    <property type="match status" value="2"/>
</dbReference>
<feature type="region of interest" description="Disordered" evidence="14">
    <location>
        <begin position="380"/>
        <end position="403"/>
    </location>
</feature>
<gene>
    <name evidence="18" type="ORF">GHT06_014648</name>
</gene>
<evidence type="ECO:0000313" key="18">
    <source>
        <dbReference type="EMBL" id="KAI9557896.1"/>
    </source>
</evidence>
<proteinExistence type="inferred from homology"/>
<feature type="domain" description="G-protein coupled receptors family 3 profile" evidence="17">
    <location>
        <begin position="624"/>
        <end position="888"/>
    </location>
</feature>
<dbReference type="PANTHER" id="PTHR24060">
    <property type="entry name" value="METABOTROPIC GLUTAMATE RECEPTOR"/>
    <property type="match status" value="1"/>
</dbReference>
<evidence type="ECO:0000256" key="4">
    <source>
        <dbReference type="ARBA" id="ARBA00022692"/>
    </source>
</evidence>
<keyword evidence="8 15" id="KW-0472">Membrane</keyword>
<dbReference type="InterPro" id="IPR001828">
    <property type="entry name" value="ANF_lig-bd_rcpt"/>
</dbReference>
<dbReference type="Pfam" id="PF01094">
    <property type="entry name" value="ANF_receptor"/>
    <property type="match status" value="1"/>
</dbReference>
<evidence type="ECO:0000256" key="13">
    <source>
        <dbReference type="ARBA" id="ARBA00054813"/>
    </source>
</evidence>
<sequence length="953" mass="106216">MLNNWKLLVRSCWFLVWTFLWLAVLRVVGQQQQQHATLPSNSAGSSIQLAGDIILGGLFPVHVKGEKTPCGSAVYNRGIQRLEAMLFAVDQINREGKLLPGIRLGVNVVDTCSRDTYALNRSLDAASFQCRDGSTPRDRRPPSQQTKGLGPVFGVVGGSYSSVSIQVANLLRLFRIPQISPASTAKVLSDKSRFEFFARTVPPDDYQAITLVDLVERFNWTYVSTVASEGSYGESGIEVFHREAGARNICIALAERVSSTADERVFDNIIRNLYKKPFARAVVLFTRADDARGLLAAAKRLSITSHFIWVASDGWGRQHKLVEGLEDVAEGALTVDLESKSVPGFDDYMLSLTPSNNQRNPWYGDYWQEVHGCLLPHNLQQQQQQHHHHPQSTSAHDDHPPVGGNVPVCPAGLRLTHLGYEQDSKIQFVVDAVYAFAHAISALQRDVCAAAHNASTPTGRRPVYGACPQLLNYDGGDFYTKYLLNVSFLDPAGSEVKFDARGDGLARYTIMNYRRLPNGANNGYDYKEVGKWFNELELDPADVIWTREQSAVPSSVCSQPCGIGQVKITQQGDTCCWSCDRCDPWEYVENEFKCADCGPGRWPYDDKRGCFDLEMQYMRWDSLLAIVPICVSCCGILLTVTVISIFVRHSETPIVKASGRELSFVLLGGILLCYFNTFTLLAKPMVVTCAIQRLCVGTGFSIVYGALFTKTNRISRIFDSASRSAKRPSFISPKSQMVITSCIISFQMLGTVLWMWMEPPGIRAAYPQRDQTILKCRMEDSSFLLSQVFNVLLIAVCTVYAVKTRKIPENFNESKFIGFTMYTTCIIWLAFLPIYFGTANTNEIQITTMCLTISLSATVALVCLYVPKVYIIVFHPDKNVRKLTMTATYRKAPTRQGTATSSPPANNSNHKSPNHHSVSLQMIVTLFSQHRLCTKVTPKSLLRYISFPCVISE</sequence>
<dbReference type="InterPro" id="IPR000337">
    <property type="entry name" value="GPCR_3"/>
</dbReference>
<dbReference type="CDD" id="cd15934">
    <property type="entry name" value="7tmC_mGluRs_group2_3"/>
    <property type="match status" value="1"/>
</dbReference>
<evidence type="ECO:0000256" key="12">
    <source>
        <dbReference type="ARBA" id="ARBA00023224"/>
    </source>
</evidence>
<feature type="transmembrane region" description="Helical" evidence="15">
    <location>
        <begin position="816"/>
        <end position="838"/>
    </location>
</feature>
<keyword evidence="7" id="KW-0297">G-protein coupled receptor</keyword>
<keyword evidence="5 16" id="KW-0732">Signal</keyword>
<feature type="compositionally biased region" description="Low complexity" evidence="14">
    <location>
        <begin position="901"/>
        <end position="915"/>
    </location>
</feature>
<comment type="caution">
    <text evidence="18">The sequence shown here is derived from an EMBL/GenBank/DDBJ whole genome shotgun (WGS) entry which is preliminary data.</text>
</comment>
<evidence type="ECO:0000256" key="3">
    <source>
        <dbReference type="ARBA" id="ARBA00022475"/>
    </source>
</evidence>
<comment type="function">
    <text evidence="13">G-protein coupled receptor for glutamate. Ligand binding causes a conformation change that triggers signaling via guanine nucleotide-binding proteins (G proteins) and modulates the activity of down-stream effectors.</text>
</comment>
<evidence type="ECO:0000256" key="1">
    <source>
        <dbReference type="ARBA" id="ARBA00004651"/>
    </source>
</evidence>
<dbReference type="PROSITE" id="PS00981">
    <property type="entry name" value="G_PROTEIN_RECEP_F3_3"/>
    <property type="match status" value="1"/>
</dbReference>
<dbReference type="InterPro" id="IPR011500">
    <property type="entry name" value="GPCR_3_9-Cys_dom"/>
</dbReference>
<feature type="transmembrane region" description="Helical" evidence="15">
    <location>
        <begin position="659"/>
        <end position="678"/>
    </location>
</feature>
<protein>
    <submittedName>
        <fullName evidence="18">Glutamate receptor</fullName>
    </submittedName>
</protein>
<evidence type="ECO:0000256" key="14">
    <source>
        <dbReference type="SAM" id="MobiDB-lite"/>
    </source>
</evidence>
<feature type="transmembrane region" description="Helical" evidence="15">
    <location>
        <begin position="784"/>
        <end position="804"/>
    </location>
</feature>